<comment type="function">
    <text evidence="8">Transfers a GMP moiety from GTP to Mo-molybdopterin (Mo-MPT) cofactor (Moco or molybdenum cofactor) to form Mo-molybdopterin guanine dinucleotide (Mo-MGD) cofactor.</text>
</comment>
<keyword evidence="2 8" id="KW-0808">Transferase</keyword>
<protein>
    <recommendedName>
        <fullName evidence="8">Molybdenum cofactor guanylyltransferase</fullName>
        <shortName evidence="8">MoCo guanylyltransferase</shortName>
        <ecNumber evidence="8">2.7.7.77</ecNumber>
    </recommendedName>
    <alternativeName>
        <fullName evidence="8">GTP:molybdopterin guanylyltransferase</fullName>
    </alternativeName>
    <alternativeName>
        <fullName evidence="8">Mo-MPT guanylyltransferase</fullName>
    </alternativeName>
    <alternativeName>
        <fullName evidence="8">Molybdopterin guanylyltransferase</fullName>
    </alternativeName>
    <alternativeName>
        <fullName evidence="8">Molybdopterin-guanine dinucleotide synthase</fullName>
        <shortName evidence="8">MGD synthase</shortName>
    </alternativeName>
</protein>
<keyword evidence="3 8" id="KW-0479">Metal-binding</keyword>
<evidence type="ECO:0000256" key="4">
    <source>
        <dbReference type="ARBA" id="ARBA00022741"/>
    </source>
</evidence>
<keyword evidence="4 8" id="KW-0547">Nucleotide-binding</keyword>
<dbReference type="GO" id="GO:1902758">
    <property type="term" value="P:bis(molybdopterin guanine dinucleotide)molybdenum biosynthetic process"/>
    <property type="evidence" value="ECO:0007669"/>
    <property type="project" value="TreeGrafter"/>
</dbReference>
<dbReference type="HAMAP" id="MF_00316">
    <property type="entry name" value="MobA"/>
    <property type="match status" value="1"/>
</dbReference>
<dbReference type="CDD" id="cd02503">
    <property type="entry name" value="MobA"/>
    <property type="match status" value="1"/>
</dbReference>
<dbReference type="GO" id="GO:0046872">
    <property type="term" value="F:metal ion binding"/>
    <property type="evidence" value="ECO:0007669"/>
    <property type="project" value="UniProtKB-KW"/>
</dbReference>
<dbReference type="Pfam" id="PF12804">
    <property type="entry name" value="NTP_transf_3"/>
    <property type="match status" value="1"/>
</dbReference>
<dbReference type="SUPFAM" id="SSF53448">
    <property type="entry name" value="Nucleotide-diphospho-sugar transferases"/>
    <property type="match status" value="1"/>
</dbReference>
<feature type="binding site" evidence="8">
    <location>
        <position position="107"/>
    </location>
    <ligand>
        <name>Mg(2+)</name>
        <dbReference type="ChEBI" id="CHEBI:18420"/>
    </ligand>
</feature>
<keyword evidence="5 8" id="KW-0460">Magnesium</keyword>
<dbReference type="GO" id="GO:0005737">
    <property type="term" value="C:cytoplasm"/>
    <property type="evidence" value="ECO:0007669"/>
    <property type="project" value="UniProtKB-SubCell"/>
</dbReference>
<dbReference type="GO" id="GO:0005525">
    <property type="term" value="F:GTP binding"/>
    <property type="evidence" value="ECO:0007669"/>
    <property type="project" value="UniProtKB-UniRule"/>
</dbReference>
<dbReference type="InterPro" id="IPR013482">
    <property type="entry name" value="Molybde_CF_guanTrfase"/>
</dbReference>
<organism evidence="10">
    <name type="scientific">Pseudomonas saudimassiliensis</name>
    <dbReference type="NCBI Taxonomy" id="1461581"/>
    <lineage>
        <taxon>Bacteria</taxon>
        <taxon>Pseudomonadati</taxon>
        <taxon>Pseudomonadota</taxon>
        <taxon>Gammaproteobacteria</taxon>
        <taxon>Pseudomonadales</taxon>
        <taxon>Pseudomonadaceae</taxon>
        <taxon>Pseudomonas</taxon>
    </lineage>
</organism>
<dbReference type="EC" id="2.7.7.77" evidence="8"/>
<dbReference type="InterPro" id="IPR029044">
    <property type="entry name" value="Nucleotide-diphossugar_trans"/>
</dbReference>
<evidence type="ECO:0000256" key="2">
    <source>
        <dbReference type="ARBA" id="ARBA00022679"/>
    </source>
</evidence>
<feature type="binding site" evidence="8">
    <location>
        <position position="77"/>
    </location>
    <ligand>
        <name>GTP</name>
        <dbReference type="ChEBI" id="CHEBI:37565"/>
    </ligand>
</feature>
<evidence type="ECO:0000256" key="6">
    <source>
        <dbReference type="ARBA" id="ARBA00023134"/>
    </source>
</evidence>
<evidence type="ECO:0000256" key="7">
    <source>
        <dbReference type="ARBA" id="ARBA00023150"/>
    </source>
</evidence>
<gene>
    <name evidence="8 10" type="primary">mobA</name>
    <name evidence="10" type="ORF">BN1049_01471</name>
</gene>
<name>A0A078MDP1_9PSED</name>
<proteinExistence type="inferred from homology"/>
<dbReference type="EMBL" id="LK391969">
    <property type="protein sequence ID" value="CEF26538.1"/>
    <property type="molecule type" value="Genomic_DNA"/>
</dbReference>
<dbReference type="Gene3D" id="3.90.550.10">
    <property type="entry name" value="Spore Coat Polysaccharide Biosynthesis Protein SpsA, Chain A"/>
    <property type="match status" value="1"/>
</dbReference>
<dbReference type="AlphaFoldDB" id="A0A078MDP1"/>
<comment type="subunit">
    <text evidence="8">Monomer.</text>
</comment>
<comment type="caution">
    <text evidence="8">Lacks conserved residue(s) required for the propagation of feature annotation.</text>
</comment>
<keyword evidence="6 8" id="KW-0342">GTP-binding</keyword>
<comment type="subcellular location">
    <subcellularLocation>
        <location evidence="8">Cytoplasm</location>
    </subcellularLocation>
</comment>
<dbReference type="RefSeq" id="WP_044499093.1">
    <property type="nucleotide sequence ID" value="NZ_LK391969.1"/>
</dbReference>
<evidence type="ECO:0000256" key="3">
    <source>
        <dbReference type="ARBA" id="ARBA00022723"/>
    </source>
</evidence>
<evidence type="ECO:0000256" key="1">
    <source>
        <dbReference type="ARBA" id="ARBA00022490"/>
    </source>
</evidence>
<dbReference type="GO" id="GO:0061603">
    <property type="term" value="F:molybdenum cofactor guanylyltransferase activity"/>
    <property type="evidence" value="ECO:0007669"/>
    <property type="project" value="UniProtKB-EC"/>
</dbReference>
<keyword evidence="7 8" id="KW-0501">Molybdenum cofactor biosynthesis</keyword>
<dbReference type="PANTHER" id="PTHR19136">
    <property type="entry name" value="MOLYBDENUM COFACTOR GUANYLYLTRANSFERASE"/>
    <property type="match status" value="1"/>
</dbReference>
<dbReference type="PANTHER" id="PTHR19136:SF81">
    <property type="entry name" value="MOLYBDENUM COFACTOR GUANYLYLTRANSFERASE"/>
    <property type="match status" value="1"/>
</dbReference>
<feature type="binding site" evidence="8">
    <location>
        <position position="107"/>
    </location>
    <ligand>
        <name>GTP</name>
        <dbReference type="ChEBI" id="CHEBI:37565"/>
    </ligand>
</feature>
<accession>A0A078MDP1</accession>
<evidence type="ECO:0000313" key="10">
    <source>
        <dbReference type="EMBL" id="CEA04339.1"/>
    </source>
</evidence>
<dbReference type="EMBL" id="LM997413">
    <property type="protein sequence ID" value="CEA04339.1"/>
    <property type="molecule type" value="Genomic_DNA"/>
</dbReference>
<reference evidence="10" key="1">
    <citation type="submission" date="2014-07" db="EMBL/GenBank/DDBJ databases">
        <authorList>
            <person name="Urmite Genomes Urmite Genomes"/>
        </authorList>
    </citation>
    <scope>NUCLEOTIDE SEQUENCE</scope>
    <source>
        <strain evidence="10">12M76_air</strain>
    </source>
</reference>
<comment type="catalytic activity">
    <reaction evidence="8">
        <text>Mo-molybdopterin + GTP + H(+) = Mo-molybdopterin guanine dinucleotide + diphosphate</text>
        <dbReference type="Rhea" id="RHEA:34243"/>
        <dbReference type="ChEBI" id="CHEBI:15378"/>
        <dbReference type="ChEBI" id="CHEBI:33019"/>
        <dbReference type="ChEBI" id="CHEBI:37565"/>
        <dbReference type="ChEBI" id="CHEBI:71302"/>
        <dbReference type="ChEBI" id="CHEBI:71310"/>
        <dbReference type="EC" id="2.7.7.77"/>
    </reaction>
</comment>
<dbReference type="InterPro" id="IPR025877">
    <property type="entry name" value="MobA-like_NTP_Trfase"/>
</dbReference>
<dbReference type="PATRIC" id="fig|1461581.3.peg.1448"/>
<keyword evidence="1 8" id="KW-0963">Cytoplasm</keyword>
<feature type="domain" description="MobA-like NTP transferase" evidence="9">
    <location>
        <begin position="16"/>
        <end position="165"/>
    </location>
</feature>
<evidence type="ECO:0000256" key="5">
    <source>
        <dbReference type="ARBA" id="ARBA00022842"/>
    </source>
</evidence>
<evidence type="ECO:0000259" key="9">
    <source>
        <dbReference type="Pfam" id="PF12804"/>
    </source>
</evidence>
<feature type="binding site" evidence="8">
    <location>
        <begin position="18"/>
        <end position="20"/>
    </location>
    <ligand>
        <name>GTP</name>
        <dbReference type="ChEBI" id="CHEBI:37565"/>
    </ligand>
</feature>
<comment type="cofactor">
    <cofactor evidence="8">
        <name>Mg(2+)</name>
        <dbReference type="ChEBI" id="CHEBI:18420"/>
    </cofactor>
</comment>
<comment type="similarity">
    <text evidence="8">Belongs to the MobA family.</text>
</comment>
<sequence>MSGTPMSTSPPPSSILLLAGGRGQRMGGQDKGWVRWGEHALIEHVQRVARPLTDDLIISCNRNHQRYRPLADQMISDPGDDFPGPLIGIIEALGIARHPYLLILPCDAPRLDASILQHLQQHAGTRPVMLRQGSYWQPLFSLLPTAALPYLQQQWQAGQRSVQRALLGLEPIALDYPSDDPRLANFNELTLLAQTPAQD</sequence>
<comment type="domain">
    <text evidence="8">The N-terminal domain determines nucleotide recognition and specific binding, while the C-terminal domain determines the specific binding to the target protein.</text>
</comment>
<dbReference type="NCBIfam" id="TIGR02665">
    <property type="entry name" value="molyb_mobA"/>
    <property type="match status" value="1"/>
</dbReference>
<evidence type="ECO:0000256" key="8">
    <source>
        <dbReference type="HAMAP-Rule" id="MF_00316"/>
    </source>
</evidence>
<feature type="binding site" evidence="8">
    <location>
        <position position="31"/>
    </location>
    <ligand>
        <name>GTP</name>
        <dbReference type="ChEBI" id="CHEBI:37565"/>
    </ligand>
</feature>